<dbReference type="AlphaFoldDB" id="A0A843TCC3"/>
<feature type="region of interest" description="Disordered" evidence="1">
    <location>
        <begin position="41"/>
        <end position="64"/>
    </location>
</feature>
<sequence length="189" mass="20672">LRRPTIALALHDNALSLVPPRHGKALALHLPRPALTPCHTTSPFLPPSLPPQESGVVPEEEDPTLALTTPSPLAPATFSQSMEGISLLQLPHYSGMVSTVAFRFCIGTEVGATPEQPWQHTRGVQEILEAITTLRCCEDFSLELFGLLGDFVLKFTVVADPSWEEHEIPPCSSLLLEISSHHCFHECLQ</sequence>
<keyword evidence="3" id="KW-1185">Reference proteome</keyword>
<proteinExistence type="predicted"/>
<organism evidence="2 3">
    <name type="scientific">Colocasia esculenta</name>
    <name type="common">Wild taro</name>
    <name type="synonym">Arum esculentum</name>
    <dbReference type="NCBI Taxonomy" id="4460"/>
    <lineage>
        <taxon>Eukaryota</taxon>
        <taxon>Viridiplantae</taxon>
        <taxon>Streptophyta</taxon>
        <taxon>Embryophyta</taxon>
        <taxon>Tracheophyta</taxon>
        <taxon>Spermatophyta</taxon>
        <taxon>Magnoliopsida</taxon>
        <taxon>Liliopsida</taxon>
        <taxon>Araceae</taxon>
        <taxon>Aroideae</taxon>
        <taxon>Colocasieae</taxon>
        <taxon>Colocasia</taxon>
    </lineage>
</organism>
<evidence type="ECO:0000256" key="1">
    <source>
        <dbReference type="SAM" id="MobiDB-lite"/>
    </source>
</evidence>
<gene>
    <name evidence="2" type="ORF">Taro_000211</name>
</gene>
<accession>A0A843TCC3</accession>
<dbReference type="Proteomes" id="UP000652761">
    <property type="component" value="Unassembled WGS sequence"/>
</dbReference>
<dbReference type="EMBL" id="NMUH01000004">
    <property type="protein sequence ID" value="MQL67936.1"/>
    <property type="molecule type" value="Genomic_DNA"/>
</dbReference>
<reference evidence="2" key="1">
    <citation type="submission" date="2017-07" db="EMBL/GenBank/DDBJ databases">
        <title>Taro Niue Genome Assembly and Annotation.</title>
        <authorList>
            <person name="Atibalentja N."/>
            <person name="Keating K."/>
            <person name="Fields C.J."/>
        </authorList>
    </citation>
    <scope>NUCLEOTIDE SEQUENCE</scope>
    <source>
        <strain evidence="2">Niue_2</strain>
        <tissue evidence="2">Leaf</tissue>
    </source>
</reference>
<protein>
    <submittedName>
        <fullName evidence="2">Uncharacterized protein</fullName>
    </submittedName>
</protein>
<feature type="non-terminal residue" evidence="2">
    <location>
        <position position="189"/>
    </location>
</feature>
<evidence type="ECO:0000313" key="3">
    <source>
        <dbReference type="Proteomes" id="UP000652761"/>
    </source>
</evidence>
<name>A0A843TCC3_COLES</name>
<evidence type="ECO:0000313" key="2">
    <source>
        <dbReference type="EMBL" id="MQL67936.1"/>
    </source>
</evidence>
<comment type="caution">
    <text evidence="2">The sequence shown here is derived from an EMBL/GenBank/DDBJ whole genome shotgun (WGS) entry which is preliminary data.</text>
</comment>